<dbReference type="EMBL" id="CP024309">
    <property type="protein sequence ID" value="AUX78669.1"/>
    <property type="molecule type" value="Genomic_DNA"/>
</dbReference>
<gene>
    <name evidence="2" type="ORF">NXT3_PB00005</name>
</gene>
<sequence>MRGEKSYARDDRSGLGATDFAVNATSRRWMKAALVAALSALKVEPFARDSKHADDDEQPSTGFRKVS</sequence>
<dbReference type="AlphaFoldDB" id="A0A2L0HD35"/>
<reference evidence="2 3" key="1">
    <citation type="submission" date="2017-10" db="EMBL/GenBank/DDBJ databases">
        <title>Analysis of the genome sequences of Rhizobium populations associated to common bean (phaseolus vulgaris).</title>
        <authorList>
            <person name="Bustos P."/>
            <person name="Santamaria R.I."/>
            <person name="Miranda-Sanchez F."/>
            <person name="Perez-Carrascal O."/>
            <person name="Juarez S."/>
            <person name="Lozano L."/>
            <person name="Martinez-Flores I."/>
            <person name="Vinuesa P."/>
            <person name="Martinez-Romero E."/>
            <person name="Cevallos M.A."/>
            <person name="Romero D."/>
            <person name="Davila G."/>
            <person name="Gonzalez V."/>
        </authorList>
    </citation>
    <scope>NUCLEOTIDE SEQUENCE [LARGE SCALE GENOMIC DNA]</scope>
    <source>
        <strain evidence="2 3">NXT3</strain>
        <plasmid evidence="3">Plasmid psfrenxt3b</plasmid>
    </source>
</reference>
<dbReference type="Proteomes" id="UP000239340">
    <property type="component" value="Plasmid pSfreNXT3b"/>
</dbReference>
<keyword evidence="2" id="KW-0614">Plasmid</keyword>
<accession>A0A2L0HD35</accession>
<feature type="region of interest" description="Disordered" evidence="1">
    <location>
        <begin position="47"/>
        <end position="67"/>
    </location>
</feature>
<evidence type="ECO:0000256" key="1">
    <source>
        <dbReference type="SAM" id="MobiDB-lite"/>
    </source>
</evidence>
<protein>
    <submittedName>
        <fullName evidence="2">Uncharacterized protein</fullName>
    </submittedName>
</protein>
<proteinExistence type="predicted"/>
<evidence type="ECO:0000313" key="2">
    <source>
        <dbReference type="EMBL" id="AUX78669.1"/>
    </source>
</evidence>
<evidence type="ECO:0000313" key="3">
    <source>
        <dbReference type="Proteomes" id="UP000239340"/>
    </source>
</evidence>
<geneLocation type="plasmid" evidence="3">
    <name>psfrenxt3b</name>
</geneLocation>
<organism evidence="2 3">
    <name type="scientific">Rhizobium fredii</name>
    <name type="common">Sinorhizobium fredii</name>
    <dbReference type="NCBI Taxonomy" id="380"/>
    <lineage>
        <taxon>Bacteria</taxon>
        <taxon>Pseudomonadati</taxon>
        <taxon>Pseudomonadota</taxon>
        <taxon>Alphaproteobacteria</taxon>
        <taxon>Hyphomicrobiales</taxon>
        <taxon>Rhizobiaceae</taxon>
        <taxon>Sinorhizobium/Ensifer group</taxon>
        <taxon>Sinorhizobium</taxon>
    </lineage>
</organism>
<name>A0A2L0HD35_RHIFR</name>